<dbReference type="InParanoid" id="B3S6X4"/>
<dbReference type="RefSeq" id="XP_002115987.1">
    <property type="nucleotide sequence ID" value="XM_002115951.1"/>
</dbReference>
<dbReference type="PhylomeDB" id="B3S6X4"/>
<feature type="domain" description="Arrestin C-terminal-like" evidence="1">
    <location>
        <begin position="137"/>
        <end position="266"/>
    </location>
</feature>
<dbReference type="InterPro" id="IPR014752">
    <property type="entry name" value="Arrestin-like_C"/>
</dbReference>
<evidence type="ECO:0000313" key="3">
    <source>
        <dbReference type="Proteomes" id="UP000009022"/>
    </source>
</evidence>
<organism evidence="2 3">
    <name type="scientific">Trichoplax adhaerens</name>
    <name type="common">Trichoplax reptans</name>
    <dbReference type="NCBI Taxonomy" id="10228"/>
    <lineage>
        <taxon>Eukaryota</taxon>
        <taxon>Metazoa</taxon>
        <taxon>Placozoa</taxon>
        <taxon>Uniplacotomia</taxon>
        <taxon>Trichoplacea</taxon>
        <taxon>Trichoplacidae</taxon>
        <taxon>Trichoplax</taxon>
    </lineage>
</organism>
<dbReference type="AlphaFoldDB" id="B3S6X4"/>
<dbReference type="Gene3D" id="2.60.40.640">
    <property type="match status" value="1"/>
</dbReference>
<dbReference type="HOGENOM" id="CLU_916244_0_0_1"/>
<protein>
    <recommendedName>
        <fullName evidence="1">Arrestin C-terminal-like domain-containing protein</fullName>
    </recommendedName>
</protein>
<dbReference type="OrthoDB" id="2333384at2759"/>
<accession>B3S6X4</accession>
<dbReference type="SUPFAM" id="SSF81296">
    <property type="entry name" value="E set domains"/>
    <property type="match status" value="1"/>
</dbReference>
<evidence type="ECO:0000259" key="1">
    <source>
        <dbReference type="SMART" id="SM01017"/>
    </source>
</evidence>
<dbReference type="Proteomes" id="UP000009022">
    <property type="component" value="Unassembled WGS sequence"/>
</dbReference>
<dbReference type="PANTHER" id="PTHR11188:SF17">
    <property type="entry name" value="FI21816P1"/>
    <property type="match status" value="1"/>
</dbReference>
<dbReference type="CTD" id="6757200"/>
<sequence>MSKKSKTKIQDIAIEIDENLSYVLSGQLLKGKLVINTLDPLTEIQKIVVEAHGDGYTMLRPAANAGEGNVRHGQWKEYLKCSSTVMNQGTVFFTKDRSATIYKSFKVREKVALGTLQMKEEPRSIDLTQTLCCNILRPGSVHLTFVTDRKAYCTGHSMLLTATVENLTRLRLKALKVELVQCATVIAEGNSKVIQTKCASLESDPIEAGDTLEWQNKSFHLPDDLMPTSHSSALIQTQYELVVTVVIPMAANLSFRQNVGIATVLDADDDIQSKYQQHVILQRQLSIQQQSQQRQRHNSAVTDV</sequence>
<dbReference type="KEGG" id="tad:TRIADDRAFT_59963"/>
<dbReference type="InterPro" id="IPR014756">
    <property type="entry name" value="Ig_E-set"/>
</dbReference>
<reference evidence="2 3" key="1">
    <citation type="journal article" date="2008" name="Nature">
        <title>The Trichoplax genome and the nature of placozoans.</title>
        <authorList>
            <person name="Srivastava M."/>
            <person name="Begovic E."/>
            <person name="Chapman J."/>
            <person name="Putnam N.H."/>
            <person name="Hellsten U."/>
            <person name="Kawashima T."/>
            <person name="Kuo A."/>
            <person name="Mitros T."/>
            <person name="Salamov A."/>
            <person name="Carpenter M.L."/>
            <person name="Signorovitch A.Y."/>
            <person name="Moreno M.A."/>
            <person name="Kamm K."/>
            <person name="Grimwood J."/>
            <person name="Schmutz J."/>
            <person name="Shapiro H."/>
            <person name="Grigoriev I.V."/>
            <person name="Buss L.W."/>
            <person name="Schierwater B."/>
            <person name="Dellaporta S.L."/>
            <person name="Rokhsar D.S."/>
        </authorList>
    </citation>
    <scope>NUCLEOTIDE SEQUENCE [LARGE SCALE GENOMIC DNA]</scope>
    <source>
        <strain evidence="2 3">Grell-BS-1999</strain>
    </source>
</reference>
<dbReference type="SMART" id="SM01017">
    <property type="entry name" value="Arrestin_C"/>
    <property type="match status" value="1"/>
</dbReference>
<dbReference type="InterPro" id="IPR050357">
    <property type="entry name" value="Arrestin_domain-protein"/>
</dbReference>
<proteinExistence type="predicted"/>
<dbReference type="GO" id="GO:0005737">
    <property type="term" value="C:cytoplasm"/>
    <property type="evidence" value="ECO:0000318"/>
    <property type="project" value="GO_Central"/>
</dbReference>
<dbReference type="PANTHER" id="PTHR11188">
    <property type="entry name" value="ARRESTIN DOMAIN CONTAINING PROTEIN"/>
    <property type="match status" value="1"/>
</dbReference>
<evidence type="ECO:0000313" key="2">
    <source>
        <dbReference type="EMBL" id="EDV21387.1"/>
    </source>
</evidence>
<dbReference type="InterPro" id="IPR011022">
    <property type="entry name" value="Arrestin_C-like"/>
</dbReference>
<name>B3S6X4_TRIAD</name>
<dbReference type="eggNOG" id="KOG3780">
    <property type="taxonomic scope" value="Eukaryota"/>
</dbReference>
<dbReference type="EMBL" id="DS985253">
    <property type="protein sequence ID" value="EDV21387.1"/>
    <property type="molecule type" value="Genomic_DNA"/>
</dbReference>
<dbReference type="Pfam" id="PF02752">
    <property type="entry name" value="Arrestin_C"/>
    <property type="match status" value="1"/>
</dbReference>
<keyword evidence="3" id="KW-1185">Reference proteome</keyword>
<gene>
    <name evidence="2" type="ORF">TRIADDRAFT_59963</name>
</gene>
<dbReference type="GO" id="GO:0015031">
    <property type="term" value="P:protein transport"/>
    <property type="evidence" value="ECO:0000318"/>
    <property type="project" value="GO_Central"/>
</dbReference>
<dbReference type="GeneID" id="6757200"/>